<evidence type="ECO:0000256" key="1">
    <source>
        <dbReference type="SAM" id="MobiDB-lite"/>
    </source>
</evidence>
<dbReference type="InterPro" id="IPR025263">
    <property type="entry name" value="YhdP_central"/>
</dbReference>
<keyword evidence="5" id="KW-1185">Reference proteome</keyword>
<evidence type="ECO:0000313" key="4">
    <source>
        <dbReference type="EMBL" id="GGI18253.1"/>
    </source>
</evidence>
<evidence type="ECO:0000313" key="5">
    <source>
        <dbReference type="Proteomes" id="UP000642180"/>
    </source>
</evidence>
<feature type="region of interest" description="Disordered" evidence="1">
    <location>
        <begin position="1382"/>
        <end position="1402"/>
    </location>
</feature>
<keyword evidence="2" id="KW-0472">Membrane</keyword>
<feature type="domain" description="YhdP central" evidence="3">
    <location>
        <begin position="42"/>
        <end position="1380"/>
    </location>
</feature>
<gene>
    <name evidence="4" type="ORF">GCM10008066_13080</name>
</gene>
<reference evidence="5" key="1">
    <citation type="journal article" date="2019" name="Int. J. Syst. Evol. Microbiol.">
        <title>The Global Catalogue of Microorganisms (GCM) 10K type strain sequencing project: providing services to taxonomists for standard genome sequencing and annotation.</title>
        <authorList>
            <consortium name="The Broad Institute Genomics Platform"/>
            <consortium name="The Broad Institute Genome Sequencing Center for Infectious Disease"/>
            <person name="Wu L."/>
            <person name="Ma J."/>
        </authorList>
    </citation>
    <scope>NUCLEOTIDE SEQUENCE [LARGE SCALE GENOMIC DNA]</scope>
    <source>
        <strain evidence="5">CCM 2767</strain>
    </source>
</reference>
<name>A0A8J3APE8_9BURK</name>
<accession>A0A8J3APE8</accession>
<sequence>MPNEQDQVDQPALAGRLRNGWRSAGQLYQRANVASFHLLGFTLKLMLVAYFVFGILLLGLRYVVMPQIAEYRTDVEQIASKAIGRPVTIGALSGGWQRLRPSLTLENVAIYDENHQPALQLPRVSAVVSWWSLPAFELRLHRLDVDQPDMDIRRDAEGRFYVAGMPVETGPESDGRAADWVMSQHDIHINGGRLRWKDDLRQAPELLLEQLNVVLQNKGTRHQFALMATPPATIAAPLDIRARFEHSLLEGRKSDPSRWTGEVYVDVRNTDLANWKTYLDFPFDLRAASGSLRAWLAFDHARVVNLTADLALSDVLMHFRKDLTPLDLIAANGRVSIQETIDNQVRDGTPTFGLNGHAIAVTDLTVQTRDGLALPKTTMSERYVAAKGNTPERTEIQAKMLDLQALAAFAERLPLPPAQLRMLRDFAPRGQLRDFSAQWQGAYPDIQAYQVKGDFLNLGLQAQAARSARAATSKAPAQAAVPAIPGFENLSGRVDASDKGGSFQLASKEVSFASPAYFAEPTIAFDTLDADAKWRFEKNDMLMLRIRNLSFAKDALHASLSGTHLMPINKQEKNVPGVIDLTGSVNGLELNKVGHYLPLGMPEDVRHWLDDGLVGGTLQDGRLRIKGDLAHFPFHEQKPGDKNAGEFMFAGKIHDGVLNYAPDMFAHDGKSPMWPLLEKIQGRIIFDKARLEVHGDTGETHGTQVADVKAVVPNLAIHDSELQIDGTAKGPLQNFLRYTVDSPVGEWIGHFTDESKGTGNASLTLKLNLPLHNMHDAKVNGVLKFANNGVTLMNAMPEIAQTNGSLEFNEKGVSLHEIKGTFLGGPLAVSGGSQKDGAIQIRADGTLTAAGLRKAYPSAEVQKLTERINGSTRFTTLVAVRGKAVDVTVDSSLRGLGLDFPMPLKKDARDALPLRYVQTGAAPDSGGTQRDNIRINLGSAITALYQRERNAGNASAGSSSPWRIVRGGIGVNEKPPEPATGVQANISVPSLNIDDWIAATSSVSSGLAGKPIATTKGAPDLAQYVETDKLALRTDELFLLNKRFDAVVAGLTRGDDLWQVNIESSQMTGHVSWRDSESGRGLGRVTARLTSLKIPKTASADVKDMLSHVDQTTEMPALDIIADNFELYGKKLGHLELLAHYVRATEGREWRIRNLTVSNPDARLSATGNWIVKSGVSNSHLDYKLEIEDAGKLLARFGFSDVLKAGQGTMAGDISWAGLPFSIDYPSLSGKLNLDMKSGQFLKVEPGAAKLLGVLSMQSIPRRLTLDFRDVFSEGFAFDGINGSAQINKGVARTDNLKMRGVSATVVIDGAADIVKETQDLRAVIIPEINAGAASVAYALAVNPVIGAGTFLAQLFLRAPLAKAFTYEYAITGSWSDPAVNKIERSPETPPSSRSNQTLYEG</sequence>
<proteinExistence type="predicted"/>
<dbReference type="EMBL" id="BMDI01000001">
    <property type="protein sequence ID" value="GGI18253.1"/>
    <property type="molecule type" value="Genomic_DNA"/>
</dbReference>
<keyword evidence="2" id="KW-0812">Transmembrane</keyword>
<dbReference type="PANTHER" id="PTHR38690">
    <property type="entry name" value="PROTEASE-RELATED"/>
    <property type="match status" value="1"/>
</dbReference>
<evidence type="ECO:0000259" key="3">
    <source>
        <dbReference type="Pfam" id="PF13116"/>
    </source>
</evidence>
<feature type="transmembrane region" description="Helical" evidence="2">
    <location>
        <begin position="45"/>
        <end position="64"/>
    </location>
</feature>
<protein>
    <submittedName>
        <fullName evidence="4">DUF3971 domain-containing protein</fullName>
    </submittedName>
</protein>
<organism evidence="4 5">
    <name type="scientific">Oxalicibacterium faecigallinarum</name>
    <dbReference type="NCBI Taxonomy" id="573741"/>
    <lineage>
        <taxon>Bacteria</taxon>
        <taxon>Pseudomonadati</taxon>
        <taxon>Pseudomonadota</taxon>
        <taxon>Betaproteobacteria</taxon>
        <taxon>Burkholderiales</taxon>
        <taxon>Oxalobacteraceae</taxon>
        <taxon>Oxalicibacterium</taxon>
    </lineage>
</organism>
<keyword evidence="2" id="KW-1133">Transmembrane helix</keyword>
<dbReference type="Proteomes" id="UP000642180">
    <property type="component" value="Unassembled WGS sequence"/>
</dbReference>
<dbReference type="NCBIfam" id="TIGR02099">
    <property type="entry name" value="YhdP family protein"/>
    <property type="match status" value="1"/>
</dbReference>
<dbReference type="InterPro" id="IPR011836">
    <property type="entry name" value="YhdP"/>
</dbReference>
<dbReference type="Pfam" id="PF13116">
    <property type="entry name" value="YhdP"/>
    <property type="match status" value="1"/>
</dbReference>
<dbReference type="RefSeq" id="WP_188380438.1">
    <property type="nucleotide sequence ID" value="NZ_BMDI01000001.1"/>
</dbReference>
<dbReference type="PANTHER" id="PTHR38690:SF1">
    <property type="entry name" value="PROTEASE"/>
    <property type="match status" value="1"/>
</dbReference>
<comment type="caution">
    <text evidence="4">The sequence shown here is derived from an EMBL/GenBank/DDBJ whole genome shotgun (WGS) entry which is preliminary data.</text>
</comment>
<evidence type="ECO:0000256" key="2">
    <source>
        <dbReference type="SAM" id="Phobius"/>
    </source>
</evidence>